<gene>
    <name evidence="1" type="primary">cas5u6u</name>
    <name evidence="1" type="ORF">F9K24_16195</name>
</gene>
<proteinExistence type="predicted"/>
<name>A0A833GZ46_9LEPT</name>
<dbReference type="AlphaFoldDB" id="A0A833GZ46"/>
<sequence>MNSYFVVTIQFMDGRFHGKMEGNKPEWPPSPMRVFQSMVATAARSKGGEPDGLALSALRWLEGLAAPLISAPPAFYQDNTPGYCLSVPNNAMDIVARAWSKGNYTNKGDSSPATHRTMKTVRPVHFMEDRPVSYIWDVGADLSEDAKKNTSTLQGLARGISSLGWGIDMVVANGEVLSNTHVKELAGEKWYPGYQSGDGGLRIPVVGTVDDLAARHKGFLKRLEGNVFVPPPALTKFEKVDYRRSIQPPFRATASFSILKPDASGFQPFAVTKWALTVAGMTRHATANASKQSGWAKAEINSFVLGHGESRDNKEHITVGNKRFAYLPLPSVEFRGHGKSPVIGDIRRVMLTVFDNEENNNVNWAKRALSGQTLIYENTNNTGELEEVALLSLLPSSDTVSQFYTRSHSTWISVTPVILPGFDDPSGFRKRLRSGVTADDQKRLLSELHERIDTLLRKAILHAGFSAELAKFAHIEWRKGGFCRGIDMADQYGIPGHLKKFPRYHVRIHWRDGNLQPIEIQGPICIGGGRFFGLGLFAAMD</sequence>
<evidence type="ECO:0000313" key="1">
    <source>
        <dbReference type="EMBL" id="KAB2930582.1"/>
    </source>
</evidence>
<reference evidence="1 2" key="1">
    <citation type="submission" date="2019-10" db="EMBL/GenBank/DDBJ databases">
        <title>Extracellular Electron Transfer in a Candidatus Methanoperedens spp. Enrichment Culture.</title>
        <authorList>
            <person name="Berger S."/>
            <person name="Rangel Shaw D."/>
            <person name="Berben T."/>
            <person name="In 'T Zandt M."/>
            <person name="Frank J."/>
            <person name="Reimann J."/>
            <person name="Jetten M.S.M."/>
            <person name="Welte C.U."/>
        </authorList>
    </citation>
    <scope>NUCLEOTIDE SEQUENCE [LARGE SCALE GENOMIC DNA]</scope>
    <source>
        <strain evidence="1">SB12</strain>
    </source>
</reference>
<dbReference type="InterPro" id="IPR019089">
    <property type="entry name" value="Cas_GSU0054"/>
</dbReference>
<dbReference type="NCBIfam" id="TIGR02165">
    <property type="entry name" value="cas5_6_GSU0054"/>
    <property type="match status" value="1"/>
</dbReference>
<accession>A0A833GZ46</accession>
<dbReference type="EMBL" id="WBUI01000019">
    <property type="protein sequence ID" value="KAB2930582.1"/>
    <property type="molecule type" value="Genomic_DNA"/>
</dbReference>
<dbReference type="Proteomes" id="UP000460298">
    <property type="component" value="Unassembled WGS sequence"/>
</dbReference>
<dbReference type="Pfam" id="PF09609">
    <property type="entry name" value="Cas_GSU0054"/>
    <property type="match status" value="1"/>
</dbReference>
<evidence type="ECO:0000313" key="2">
    <source>
        <dbReference type="Proteomes" id="UP000460298"/>
    </source>
</evidence>
<comment type="caution">
    <text evidence="1">The sequence shown here is derived from an EMBL/GenBank/DDBJ whole genome shotgun (WGS) entry which is preliminary data.</text>
</comment>
<organism evidence="1 2">
    <name type="scientific">Leptonema illini</name>
    <dbReference type="NCBI Taxonomy" id="183"/>
    <lineage>
        <taxon>Bacteria</taxon>
        <taxon>Pseudomonadati</taxon>
        <taxon>Spirochaetota</taxon>
        <taxon>Spirochaetia</taxon>
        <taxon>Leptospirales</taxon>
        <taxon>Leptospiraceae</taxon>
        <taxon>Leptonema</taxon>
    </lineage>
</organism>
<protein>
    <submittedName>
        <fullName evidence="1">Type I-U CRISPR-associated protein Cas5/Cas6</fullName>
    </submittedName>
</protein>